<evidence type="ECO:0000313" key="9">
    <source>
        <dbReference type="EMBL" id="OXA61601.1"/>
    </source>
</evidence>
<dbReference type="EMBL" id="LNIX01000001">
    <property type="protein sequence ID" value="OXA61601.1"/>
    <property type="molecule type" value="Genomic_DNA"/>
</dbReference>
<name>A0A226EXP4_FOLCA</name>
<dbReference type="GO" id="GO:0005886">
    <property type="term" value="C:plasma membrane"/>
    <property type="evidence" value="ECO:0007669"/>
    <property type="project" value="TreeGrafter"/>
</dbReference>
<feature type="compositionally biased region" description="Acidic residues" evidence="7">
    <location>
        <begin position="11"/>
        <end position="23"/>
    </location>
</feature>
<feature type="transmembrane region" description="Helical" evidence="8">
    <location>
        <begin position="187"/>
        <end position="208"/>
    </location>
</feature>
<evidence type="ECO:0000256" key="8">
    <source>
        <dbReference type="SAM" id="Phobius"/>
    </source>
</evidence>
<dbReference type="PIRSF" id="PIRSF016379">
    <property type="entry name" value="ENT"/>
    <property type="match status" value="1"/>
</dbReference>
<evidence type="ECO:0000256" key="4">
    <source>
        <dbReference type="ARBA" id="ARBA00022692"/>
    </source>
</evidence>
<feature type="transmembrane region" description="Helical" evidence="8">
    <location>
        <begin position="490"/>
        <end position="512"/>
    </location>
</feature>
<dbReference type="Pfam" id="PF01733">
    <property type="entry name" value="Nucleoside_tran"/>
    <property type="match status" value="1"/>
</dbReference>
<feature type="transmembrane region" description="Helical" evidence="8">
    <location>
        <begin position="115"/>
        <end position="136"/>
    </location>
</feature>
<gene>
    <name evidence="9" type="ORF">Fcan01_02721</name>
</gene>
<feature type="transmembrane region" description="Helical" evidence="8">
    <location>
        <begin position="220"/>
        <end position="241"/>
    </location>
</feature>
<feature type="transmembrane region" description="Helical" evidence="8">
    <location>
        <begin position="421"/>
        <end position="441"/>
    </location>
</feature>
<protein>
    <submittedName>
        <fullName evidence="9">Equilibrative nucleoside transporter 3</fullName>
    </submittedName>
</protein>
<comment type="caution">
    <text evidence="9">The sequence shown here is derived from an EMBL/GenBank/DDBJ whole genome shotgun (WGS) entry which is preliminary data.</text>
</comment>
<keyword evidence="10" id="KW-1185">Reference proteome</keyword>
<dbReference type="AlphaFoldDB" id="A0A226EXP4"/>
<feature type="transmembrane region" description="Helical" evidence="8">
    <location>
        <begin position="314"/>
        <end position="335"/>
    </location>
</feature>
<dbReference type="OMA" id="KYKFRNT"/>
<dbReference type="Proteomes" id="UP000198287">
    <property type="component" value="Unassembled WGS sequence"/>
</dbReference>
<evidence type="ECO:0000313" key="10">
    <source>
        <dbReference type="Proteomes" id="UP000198287"/>
    </source>
</evidence>
<proteinExistence type="inferred from homology"/>
<feature type="transmembrane region" description="Helical" evidence="8">
    <location>
        <begin position="524"/>
        <end position="547"/>
    </location>
</feature>
<dbReference type="PANTHER" id="PTHR10332:SF88">
    <property type="entry name" value="EQUILIBRATIVE NUCLEOSIDE TRANSPORTER 1, ISOFORM A"/>
    <property type="match status" value="1"/>
</dbReference>
<feature type="transmembrane region" description="Helical" evidence="8">
    <location>
        <begin position="383"/>
        <end position="409"/>
    </location>
</feature>
<feature type="transmembrane region" description="Helical" evidence="8">
    <location>
        <begin position="453"/>
        <end position="470"/>
    </location>
</feature>
<comment type="subcellular location">
    <subcellularLocation>
        <location evidence="1">Membrane</location>
        <topology evidence="1">Multi-pass membrane protein</topology>
    </subcellularLocation>
</comment>
<dbReference type="OrthoDB" id="46396at2759"/>
<dbReference type="GO" id="GO:0005337">
    <property type="term" value="F:nucleoside transmembrane transporter activity"/>
    <property type="evidence" value="ECO:0007669"/>
    <property type="project" value="InterPro"/>
</dbReference>
<dbReference type="PRINTS" id="PR01130">
    <property type="entry name" value="DERENTRNSPRT"/>
</dbReference>
<evidence type="ECO:0000256" key="1">
    <source>
        <dbReference type="ARBA" id="ARBA00004141"/>
    </source>
</evidence>
<comment type="similarity">
    <text evidence="2">Belongs to the SLC29A/ENT transporter (TC 2.A.57) family.</text>
</comment>
<keyword evidence="4 8" id="KW-0812">Transmembrane</keyword>
<dbReference type="InterPro" id="IPR036259">
    <property type="entry name" value="MFS_trans_sf"/>
</dbReference>
<reference evidence="9 10" key="1">
    <citation type="submission" date="2015-12" db="EMBL/GenBank/DDBJ databases">
        <title>The genome of Folsomia candida.</title>
        <authorList>
            <person name="Faddeeva A."/>
            <person name="Derks M.F."/>
            <person name="Anvar Y."/>
            <person name="Smit S."/>
            <person name="Van Straalen N."/>
            <person name="Roelofs D."/>
        </authorList>
    </citation>
    <scope>NUCLEOTIDE SEQUENCE [LARGE SCALE GENOMIC DNA]</scope>
    <source>
        <strain evidence="9 10">VU population</strain>
        <tissue evidence="9">Whole body</tissue>
    </source>
</reference>
<evidence type="ECO:0000256" key="5">
    <source>
        <dbReference type="ARBA" id="ARBA00022989"/>
    </source>
</evidence>
<dbReference type="InterPro" id="IPR002259">
    <property type="entry name" value="Eqnu_transpt"/>
</dbReference>
<organism evidence="9 10">
    <name type="scientific">Folsomia candida</name>
    <name type="common">Springtail</name>
    <dbReference type="NCBI Taxonomy" id="158441"/>
    <lineage>
        <taxon>Eukaryota</taxon>
        <taxon>Metazoa</taxon>
        <taxon>Ecdysozoa</taxon>
        <taxon>Arthropoda</taxon>
        <taxon>Hexapoda</taxon>
        <taxon>Collembola</taxon>
        <taxon>Entomobryomorpha</taxon>
        <taxon>Isotomoidea</taxon>
        <taxon>Isotomidae</taxon>
        <taxon>Proisotominae</taxon>
        <taxon>Folsomia</taxon>
    </lineage>
</organism>
<keyword evidence="6 8" id="KW-0472">Membrane</keyword>
<feature type="transmembrane region" description="Helical" evidence="8">
    <location>
        <begin position="247"/>
        <end position="271"/>
    </location>
</feature>
<evidence type="ECO:0000256" key="7">
    <source>
        <dbReference type="SAM" id="MobiDB-lite"/>
    </source>
</evidence>
<sequence>MGYNFGHGEQIDEDDDDGDEGDETTTLVVYDRLEEYHRLRKRCSPDGIEMANVNSEDIITSADTADHPIESGFNDYPGSVNRSYDEGDEDETLLEREVDGNETLVACLAPKDRWWGVYAIFYFLGITTLLPWNFFINADKYWMYKFRDVNATRNGTDVFSPDWDSSEAIVQLDLHPLHGKTPFQASFTSYLAIASNVPSTICFLLNAVISRWISANMRMVVSLIITLVIFIASTVLVQINTDSWQQGFFATTMISVIFMNSFCAFFQCGLLQVVGRFPPEYTTAVMSGQALGGIFAASANLLSIFFAADQVKSAFIYFLLGSASLFFSVCASVYLPRTLFFKFYTGGKSHQPYRFIENYPPQARIRPNETRKAKGMWIVFKKVWIQAISAMMVFVVTLAAFPTLMVLVVSEEVPSVWNEKYYVALVSFLVFSCGDYIGRILSGALQLPEKSSSWTLIFSILRIGFLPMIMMCQLHPRTLLPVIFKSDIEFGIISFLFGFSNGYLANVVFINAPQLVSREDQEEANGVVTTALGIGLSVGVSLSYFLLKLL</sequence>
<keyword evidence="3" id="KW-0813">Transport</keyword>
<evidence type="ECO:0000256" key="3">
    <source>
        <dbReference type="ARBA" id="ARBA00022448"/>
    </source>
</evidence>
<dbReference type="SUPFAM" id="SSF103473">
    <property type="entry name" value="MFS general substrate transporter"/>
    <property type="match status" value="1"/>
</dbReference>
<feature type="region of interest" description="Disordered" evidence="7">
    <location>
        <begin position="1"/>
        <end position="24"/>
    </location>
</feature>
<accession>A0A226EXP4</accession>
<evidence type="ECO:0000256" key="2">
    <source>
        <dbReference type="ARBA" id="ARBA00007965"/>
    </source>
</evidence>
<evidence type="ECO:0000256" key="6">
    <source>
        <dbReference type="ARBA" id="ARBA00023136"/>
    </source>
</evidence>
<dbReference type="PANTHER" id="PTHR10332">
    <property type="entry name" value="EQUILIBRATIVE NUCLEOSIDE TRANSPORTER"/>
    <property type="match status" value="1"/>
</dbReference>
<feature type="transmembrane region" description="Helical" evidence="8">
    <location>
        <begin position="283"/>
        <end position="308"/>
    </location>
</feature>
<keyword evidence="5 8" id="KW-1133">Transmembrane helix</keyword>